<dbReference type="EMBL" id="FXAU01000004">
    <property type="protein sequence ID" value="SMG35280.1"/>
    <property type="molecule type" value="Genomic_DNA"/>
</dbReference>
<protein>
    <submittedName>
        <fullName evidence="2">Uncharacterized protein</fullName>
    </submittedName>
</protein>
<keyword evidence="1" id="KW-0732">Signal</keyword>
<evidence type="ECO:0000313" key="2">
    <source>
        <dbReference type="EMBL" id="SMG35280.1"/>
    </source>
</evidence>
<evidence type="ECO:0000313" key="3">
    <source>
        <dbReference type="Proteomes" id="UP000192980"/>
    </source>
</evidence>
<reference evidence="2 3" key="1">
    <citation type="submission" date="2017-04" db="EMBL/GenBank/DDBJ databases">
        <authorList>
            <person name="Afonso C.L."/>
            <person name="Miller P.J."/>
            <person name="Scott M.A."/>
            <person name="Spackman E."/>
            <person name="Goraichik I."/>
            <person name="Dimitrov K.M."/>
            <person name="Suarez D.L."/>
            <person name="Swayne D.E."/>
        </authorList>
    </citation>
    <scope>NUCLEOTIDE SEQUENCE [LARGE SCALE GENOMIC DNA]</scope>
    <source>
        <strain evidence="2 3">DSM 22418</strain>
    </source>
</reference>
<dbReference type="OrthoDB" id="705316at2"/>
<accession>A0A1X7K3A4</accession>
<dbReference type="Proteomes" id="UP000192980">
    <property type="component" value="Unassembled WGS sequence"/>
</dbReference>
<name>A0A1X7K3A4_9SPHI</name>
<dbReference type="AlphaFoldDB" id="A0A1X7K3A4"/>
<proteinExistence type="predicted"/>
<dbReference type="RefSeq" id="WP_085473235.1">
    <property type="nucleotide sequence ID" value="NZ_FXAU01000004.1"/>
</dbReference>
<feature type="chain" id="PRO_5010861677" evidence="1">
    <location>
        <begin position="22"/>
        <end position="239"/>
    </location>
</feature>
<evidence type="ECO:0000256" key="1">
    <source>
        <dbReference type="SAM" id="SignalP"/>
    </source>
</evidence>
<sequence>MRKILPIIVFLLAFGSLSVVAQSGSIASLWKGVGGKSKWNATDFILFTANGNDSHYLQNGRRFLINKKTGECRFEGRTMNNQNIVVLFNYKTEKLLRYFVNGKEEKKHDVDILASFKQVNEQFLRDASLLFLPTLMDRPDTRVGKVSSKIINAEKLHAVSFQLKDNFIAGDMLFNADDGFIRQLIDKEGNAFYVNGYKDIGGGLFLPTIFKNLQHADRNTTFTTVAAFTDMEAAKFENL</sequence>
<feature type="signal peptide" evidence="1">
    <location>
        <begin position="1"/>
        <end position="21"/>
    </location>
</feature>
<gene>
    <name evidence="2" type="ORF">SAMN05660862_2502</name>
</gene>
<organism evidence="2 3">
    <name type="scientific">Sphingobacterium psychroaquaticum</name>
    <dbReference type="NCBI Taxonomy" id="561061"/>
    <lineage>
        <taxon>Bacteria</taxon>
        <taxon>Pseudomonadati</taxon>
        <taxon>Bacteroidota</taxon>
        <taxon>Sphingobacteriia</taxon>
        <taxon>Sphingobacteriales</taxon>
        <taxon>Sphingobacteriaceae</taxon>
        <taxon>Sphingobacterium</taxon>
    </lineage>
</organism>
<dbReference type="STRING" id="561061.SAMN05660862_2502"/>
<keyword evidence="3" id="KW-1185">Reference proteome</keyword>